<comment type="catalytic activity">
    <reaction evidence="9">
        <text>7,8-dihydroneopterin = 6-hydroxymethyl-7,8-dihydropterin + glycolaldehyde</text>
        <dbReference type="Rhea" id="RHEA:10540"/>
        <dbReference type="ChEBI" id="CHEBI:17001"/>
        <dbReference type="ChEBI" id="CHEBI:17071"/>
        <dbReference type="ChEBI" id="CHEBI:44841"/>
        <dbReference type="EC" id="4.1.2.25"/>
    </reaction>
</comment>
<keyword evidence="6" id="KW-0479">Metal-binding</keyword>
<dbReference type="InterPro" id="IPR000489">
    <property type="entry name" value="Pterin-binding_dom"/>
</dbReference>
<dbReference type="SMART" id="SM00905">
    <property type="entry name" value="FolB"/>
    <property type="match status" value="1"/>
</dbReference>
<dbReference type="PANTHER" id="PTHR20941">
    <property type="entry name" value="FOLATE SYNTHESIS PROTEINS"/>
    <property type="match status" value="1"/>
</dbReference>
<dbReference type="EC" id="4.1.2.25" evidence="9"/>
<name>A0ABY5FZM3_9MICO</name>
<dbReference type="Gene3D" id="3.30.1130.10">
    <property type="match status" value="1"/>
</dbReference>
<dbReference type="GO" id="GO:0004156">
    <property type="term" value="F:dihydropteroate synthase activity"/>
    <property type="evidence" value="ECO:0007669"/>
    <property type="project" value="UniProtKB-EC"/>
</dbReference>
<comment type="similarity">
    <text evidence="9">Belongs to the DHNA family.</text>
</comment>
<keyword evidence="5 11" id="KW-0808">Transferase</keyword>
<dbReference type="EMBL" id="CP101497">
    <property type="protein sequence ID" value="UTT63305.1"/>
    <property type="molecule type" value="Genomic_DNA"/>
</dbReference>
<comment type="similarity">
    <text evidence="4">Belongs to the DHPS family.</text>
</comment>
<evidence type="ECO:0000256" key="7">
    <source>
        <dbReference type="ARBA" id="ARBA00022842"/>
    </source>
</evidence>
<dbReference type="RefSeq" id="WP_255160437.1">
    <property type="nucleotide sequence ID" value="NZ_CP101497.1"/>
</dbReference>
<keyword evidence="7" id="KW-0460">Magnesium</keyword>
<dbReference type="Pfam" id="PF00809">
    <property type="entry name" value="Pterin_bind"/>
    <property type="match status" value="1"/>
</dbReference>
<comment type="pathway">
    <text evidence="3">Cofactor biosynthesis; tetrahydrofolate biosynthesis; 7,8-dihydrofolate from 2-amino-4-hydroxy-6-hydroxymethyl-7,8-dihydropteridine diphosphate and 4-aminobenzoate: step 1/2.</text>
</comment>
<evidence type="ECO:0000313" key="11">
    <source>
        <dbReference type="EMBL" id="UTT63305.1"/>
    </source>
</evidence>
<dbReference type="PROSITE" id="PS00792">
    <property type="entry name" value="DHPS_1"/>
    <property type="match status" value="1"/>
</dbReference>
<dbReference type="InterPro" id="IPR006156">
    <property type="entry name" value="Dihydroneopterin_aldolase"/>
</dbReference>
<keyword evidence="12" id="KW-1185">Reference proteome</keyword>
<evidence type="ECO:0000256" key="4">
    <source>
        <dbReference type="ARBA" id="ARBA00009503"/>
    </source>
</evidence>
<dbReference type="Gene3D" id="3.20.20.20">
    <property type="entry name" value="Dihydropteroate synthase-like"/>
    <property type="match status" value="1"/>
</dbReference>
<protein>
    <recommendedName>
        <fullName evidence="9">7,8-dihydroneopterin aldolase</fullName>
        <ecNumber evidence="9">4.1.2.25</ecNumber>
    </recommendedName>
</protein>
<reference evidence="11" key="1">
    <citation type="submission" date="2022-07" db="EMBL/GenBank/DDBJ databases">
        <title>Taxonomic analysis of Microcella humidisoli nov. sp., isolated from riverside soil.</title>
        <authorList>
            <person name="Molina K.M."/>
            <person name="Kim S.B."/>
        </authorList>
    </citation>
    <scope>NUCLEOTIDE SEQUENCE</scope>
    <source>
        <strain evidence="11">MMS21-STM10</strain>
    </source>
</reference>
<dbReference type="InterPro" id="IPR006157">
    <property type="entry name" value="FolB_dom"/>
</dbReference>
<dbReference type="SUPFAM" id="SSF55620">
    <property type="entry name" value="Tetrahydrobiopterin biosynthesis enzymes-like"/>
    <property type="match status" value="1"/>
</dbReference>
<dbReference type="InterPro" id="IPR022272">
    <property type="entry name" value="Lipocalin_CS"/>
</dbReference>
<dbReference type="PROSITE" id="PS00793">
    <property type="entry name" value="DHPS_2"/>
    <property type="match status" value="1"/>
</dbReference>
<dbReference type="InterPro" id="IPR043133">
    <property type="entry name" value="GTP-CH-I_C/QueF"/>
</dbReference>
<evidence type="ECO:0000256" key="1">
    <source>
        <dbReference type="ARBA" id="ARBA00000012"/>
    </source>
</evidence>
<dbReference type="InterPro" id="IPR006390">
    <property type="entry name" value="DHP_synth_dom"/>
</dbReference>
<evidence type="ECO:0000256" key="9">
    <source>
        <dbReference type="RuleBase" id="RU362079"/>
    </source>
</evidence>
<gene>
    <name evidence="11" type="primary">folP</name>
    <name evidence="11" type="ORF">NNL39_04155</name>
</gene>
<dbReference type="InterPro" id="IPR045031">
    <property type="entry name" value="DHP_synth-like"/>
</dbReference>
<proteinExistence type="inferred from homology"/>
<accession>A0ABY5FZM3</accession>
<dbReference type="NCBIfam" id="TIGR01496">
    <property type="entry name" value="DHPS"/>
    <property type="match status" value="1"/>
</dbReference>
<keyword evidence="8 9" id="KW-0289">Folate biosynthesis</keyword>
<dbReference type="CDD" id="cd00534">
    <property type="entry name" value="DHNA_DHNTPE"/>
    <property type="match status" value="1"/>
</dbReference>
<comment type="cofactor">
    <cofactor evidence="2">
        <name>Mg(2+)</name>
        <dbReference type="ChEBI" id="CHEBI:18420"/>
    </cofactor>
</comment>
<evidence type="ECO:0000256" key="8">
    <source>
        <dbReference type="ARBA" id="ARBA00022909"/>
    </source>
</evidence>
<dbReference type="PROSITE" id="PS00213">
    <property type="entry name" value="LIPOCALIN"/>
    <property type="match status" value="1"/>
</dbReference>
<dbReference type="PANTHER" id="PTHR20941:SF1">
    <property type="entry name" value="FOLIC ACID SYNTHESIS PROTEIN FOL1"/>
    <property type="match status" value="1"/>
</dbReference>
<evidence type="ECO:0000256" key="3">
    <source>
        <dbReference type="ARBA" id="ARBA00004763"/>
    </source>
</evidence>
<evidence type="ECO:0000256" key="6">
    <source>
        <dbReference type="ARBA" id="ARBA00022723"/>
    </source>
</evidence>
<dbReference type="Proteomes" id="UP001060039">
    <property type="component" value="Chromosome"/>
</dbReference>
<dbReference type="SUPFAM" id="SSF51717">
    <property type="entry name" value="Dihydropteroate synthetase-like"/>
    <property type="match status" value="1"/>
</dbReference>
<evidence type="ECO:0000256" key="5">
    <source>
        <dbReference type="ARBA" id="ARBA00022679"/>
    </source>
</evidence>
<dbReference type="PROSITE" id="PS50972">
    <property type="entry name" value="PTERIN_BINDING"/>
    <property type="match status" value="1"/>
</dbReference>
<evidence type="ECO:0000259" key="10">
    <source>
        <dbReference type="PROSITE" id="PS50972"/>
    </source>
</evidence>
<comment type="catalytic activity">
    <reaction evidence="1">
        <text>(7,8-dihydropterin-6-yl)methyl diphosphate + 4-aminobenzoate = 7,8-dihydropteroate + diphosphate</text>
        <dbReference type="Rhea" id="RHEA:19949"/>
        <dbReference type="ChEBI" id="CHEBI:17836"/>
        <dbReference type="ChEBI" id="CHEBI:17839"/>
        <dbReference type="ChEBI" id="CHEBI:33019"/>
        <dbReference type="ChEBI" id="CHEBI:72950"/>
        <dbReference type="EC" id="2.5.1.15"/>
    </reaction>
</comment>
<evidence type="ECO:0000256" key="2">
    <source>
        <dbReference type="ARBA" id="ARBA00001946"/>
    </source>
</evidence>
<dbReference type="NCBIfam" id="TIGR00526">
    <property type="entry name" value="folB_dom"/>
    <property type="match status" value="1"/>
</dbReference>
<sequence>MTGLNPRPELRAAGAAARPQLWGVLNVTPDSFSDGGRFVDPEAALAQGRRLIAEGASVIDVGGESTRPGAEPVAPEVERERVLPVVAALAAEGIRVSIDTMNASTAAAAVEAGAAIVNDVSGGLADPAMLDTVAQLGTPYVLMHWRGPSETWHTVSDYTWAPQDVTNELLGRWHAALEAGVQPERLWVDPGLGFAKRAEHNWQLLAELGTLRSIGARVLLGASRKRFLGALLPDDAAVEERDLLTAVISALAAGHVDALRVHDVRSSARALDVWQSIAAGAAQTPVFGGSYTASPPAEAATRGDRPASDRITLTGLRAFAHHGVFDHERRDGQEFVIDVTAHLDLRGAAAYDELASTVHYGELAEQVVAAVETDPVDLIETVAERVAGVVLRHGAVWQTEVTVHKPQAPITVPFADVSVSIVRGRS</sequence>
<evidence type="ECO:0000313" key="12">
    <source>
        <dbReference type="Proteomes" id="UP001060039"/>
    </source>
</evidence>
<dbReference type="NCBIfam" id="TIGR00525">
    <property type="entry name" value="folB"/>
    <property type="match status" value="1"/>
</dbReference>
<keyword evidence="9" id="KW-0456">Lyase</keyword>
<dbReference type="InterPro" id="IPR011005">
    <property type="entry name" value="Dihydropteroate_synth-like_sf"/>
</dbReference>
<comment type="function">
    <text evidence="9">Catalyzes the conversion of 7,8-dihydroneopterin to 6-hydroxymethyl-7,8-dihydropterin.</text>
</comment>
<dbReference type="Pfam" id="PF02152">
    <property type="entry name" value="FolB"/>
    <property type="match status" value="1"/>
</dbReference>
<feature type="domain" description="Pterin-binding" evidence="10">
    <location>
        <begin position="19"/>
        <end position="272"/>
    </location>
</feature>
<dbReference type="CDD" id="cd00739">
    <property type="entry name" value="DHPS"/>
    <property type="match status" value="1"/>
</dbReference>
<organism evidence="11 12">
    <name type="scientific">Microcella humidisoli</name>
    <dbReference type="NCBI Taxonomy" id="2963406"/>
    <lineage>
        <taxon>Bacteria</taxon>
        <taxon>Bacillati</taxon>
        <taxon>Actinomycetota</taxon>
        <taxon>Actinomycetes</taxon>
        <taxon>Micrococcales</taxon>
        <taxon>Microbacteriaceae</taxon>
        <taxon>Microcella</taxon>
    </lineage>
</organism>
<comment type="pathway">
    <text evidence="9">Cofactor biosynthesis; tetrahydrofolate biosynthesis; 2-amino-4-hydroxy-6-hydroxymethyl-7,8-dihydropteridine diphosphate from 7,8-dihydroneopterin triphosphate: step 3/4.</text>
</comment>